<dbReference type="Proteomes" id="UP000283832">
    <property type="component" value="Unassembled WGS sequence"/>
</dbReference>
<dbReference type="GO" id="GO:0006950">
    <property type="term" value="P:response to stress"/>
    <property type="evidence" value="ECO:0007669"/>
    <property type="project" value="TreeGrafter"/>
</dbReference>
<dbReference type="SUPFAM" id="SSF46785">
    <property type="entry name" value="Winged helix' DNA-binding domain"/>
    <property type="match status" value="1"/>
</dbReference>
<dbReference type="Gene3D" id="1.10.10.10">
    <property type="entry name" value="Winged helix-like DNA-binding domain superfamily/Winged helix DNA-binding domain"/>
    <property type="match status" value="1"/>
</dbReference>
<dbReference type="OrthoDB" id="8635520at2"/>
<dbReference type="InterPro" id="IPR039422">
    <property type="entry name" value="MarR/SlyA-like"/>
</dbReference>
<gene>
    <name evidence="3" type="ORF">D2L64_02520</name>
</gene>
<dbReference type="SMART" id="SM00347">
    <property type="entry name" value="HTH_MARR"/>
    <property type="match status" value="1"/>
</dbReference>
<accession>A0A418N1U5</accession>
<dbReference type="PRINTS" id="PR00598">
    <property type="entry name" value="HTHMARR"/>
</dbReference>
<feature type="region of interest" description="Disordered" evidence="1">
    <location>
        <begin position="167"/>
        <end position="189"/>
    </location>
</feature>
<dbReference type="EMBL" id="QXEC01000001">
    <property type="protein sequence ID" value="RIV41569.1"/>
    <property type="molecule type" value="Genomic_DNA"/>
</dbReference>
<dbReference type="Pfam" id="PF12802">
    <property type="entry name" value="MarR_2"/>
    <property type="match status" value="1"/>
</dbReference>
<dbReference type="GO" id="GO:0003700">
    <property type="term" value="F:DNA-binding transcription factor activity"/>
    <property type="evidence" value="ECO:0007669"/>
    <property type="project" value="InterPro"/>
</dbReference>
<reference evidence="3 4" key="1">
    <citation type="submission" date="2018-08" db="EMBL/GenBank/DDBJ databases">
        <title>Jishengella sp. nov., isolated from a root of Azadirachta indica A. Juss. var. siamensis Valenton.</title>
        <authorList>
            <person name="Kuncharoen N."/>
            <person name="Tanasupawat S."/>
            <person name="Kudo T."/>
            <person name="Ohkuma M."/>
        </authorList>
    </citation>
    <scope>NUCLEOTIDE SEQUENCE [LARGE SCALE GENOMIC DNA]</scope>
    <source>
        <strain evidence="3 4">AZ1-13</strain>
    </source>
</reference>
<dbReference type="PANTHER" id="PTHR33164:SF43">
    <property type="entry name" value="HTH-TYPE TRANSCRIPTIONAL REPRESSOR YETL"/>
    <property type="match status" value="1"/>
</dbReference>
<dbReference type="InterPro" id="IPR036390">
    <property type="entry name" value="WH_DNA-bd_sf"/>
</dbReference>
<evidence type="ECO:0000256" key="1">
    <source>
        <dbReference type="SAM" id="MobiDB-lite"/>
    </source>
</evidence>
<evidence type="ECO:0000313" key="4">
    <source>
        <dbReference type="Proteomes" id="UP000283832"/>
    </source>
</evidence>
<dbReference type="InterPro" id="IPR000835">
    <property type="entry name" value="HTH_MarR-typ"/>
</dbReference>
<keyword evidence="4" id="KW-1185">Reference proteome</keyword>
<sequence length="189" mass="20668">MSGPRGGDTPTDPINDDLGWMLGVLFRAHLRGAEHTLGDLPGGPRGYQVLVAADREPARNQGAIAEELGIDRTVLTYLIDDLERVGLVLRRPDPADRRSRLVTLTEAGRQTAGQRRETLRHVEDHLLSALSTEEAGTLRALLRRTACAAQTLDPVTDLCEVVEAATDHHTRARRRPAPRSGTARRPAPQ</sequence>
<feature type="domain" description="HTH marR-type" evidence="2">
    <location>
        <begin position="15"/>
        <end position="147"/>
    </location>
</feature>
<dbReference type="PROSITE" id="PS50995">
    <property type="entry name" value="HTH_MARR_2"/>
    <property type="match status" value="1"/>
</dbReference>
<proteinExistence type="predicted"/>
<dbReference type="RefSeq" id="WP_119572767.1">
    <property type="nucleotide sequence ID" value="NZ_QXEC01000001.1"/>
</dbReference>
<name>A0A418N1U5_9ACTN</name>
<protein>
    <submittedName>
        <fullName evidence="3">MarR family transcriptional regulator</fullName>
    </submittedName>
</protein>
<evidence type="ECO:0000313" key="3">
    <source>
        <dbReference type="EMBL" id="RIV41569.1"/>
    </source>
</evidence>
<evidence type="ECO:0000259" key="2">
    <source>
        <dbReference type="PROSITE" id="PS50995"/>
    </source>
</evidence>
<dbReference type="PANTHER" id="PTHR33164">
    <property type="entry name" value="TRANSCRIPTIONAL REGULATOR, MARR FAMILY"/>
    <property type="match status" value="1"/>
</dbReference>
<feature type="compositionally biased region" description="Low complexity" evidence="1">
    <location>
        <begin position="178"/>
        <end position="189"/>
    </location>
</feature>
<organism evidence="3 4">
    <name type="scientific">Micromonospora radicis</name>
    <dbReference type="NCBI Taxonomy" id="1894971"/>
    <lineage>
        <taxon>Bacteria</taxon>
        <taxon>Bacillati</taxon>
        <taxon>Actinomycetota</taxon>
        <taxon>Actinomycetes</taxon>
        <taxon>Micromonosporales</taxon>
        <taxon>Micromonosporaceae</taxon>
        <taxon>Micromonospora</taxon>
    </lineage>
</organism>
<comment type="caution">
    <text evidence="3">The sequence shown here is derived from an EMBL/GenBank/DDBJ whole genome shotgun (WGS) entry which is preliminary data.</text>
</comment>
<dbReference type="AlphaFoldDB" id="A0A418N1U5"/>
<dbReference type="InterPro" id="IPR036388">
    <property type="entry name" value="WH-like_DNA-bd_sf"/>
</dbReference>